<evidence type="ECO:0000313" key="4">
    <source>
        <dbReference type="Proteomes" id="UP000256486"/>
    </source>
</evidence>
<feature type="region of interest" description="Disordered" evidence="1">
    <location>
        <begin position="1"/>
        <end position="22"/>
    </location>
</feature>
<feature type="transmembrane region" description="Helical" evidence="2">
    <location>
        <begin position="86"/>
        <end position="109"/>
    </location>
</feature>
<proteinExistence type="predicted"/>
<sequence length="114" mass="11925">MTNPGSDSQPESDPTRVTNQPSLTTSTGRIWLVVGGLFALIAAVMLFALMPFAPHGLAAVALVVVVLLYVAMVITQLLTRRGRPRLGILAALMILMAVVSLGSVLVLAATQTTV</sequence>
<organism evidence="3 4">
    <name type="scientific">Subtercola boreus</name>
    <dbReference type="NCBI Taxonomy" id="120213"/>
    <lineage>
        <taxon>Bacteria</taxon>
        <taxon>Bacillati</taxon>
        <taxon>Actinomycetota</taxon>
        <taxon>Actinomycetes</taxon>
        <taxon>Micrococcales</taxon>
        <taxon>Microbacteriaceae</taxon>
        <taxon>Subtercola</taxon>
    </lineage>
</organism>
<keyword evidence="4" id="KW-1185">Reference proteome</keyword>
<reference evidence="3 4" key="1">
    <citation type="submission" date="2017-04" db="EMBL/GenBank/DDBJ databases">
        <title>Comparative genome analysis of Subtercola boreus.</title>
        <authorList>
            <person name="Cho Y.-J."/>
            <person name="Cho A."/>
            <person name="Kim O.-S."/>
            <person name="Lee J.-I."/>
        </authorList>
    </citation>
    <scope>NUCLEOTIDE SEQUENCE [LARGE SCALE GENOMIC DNA]</scope>
    <source>
        <strain evidence="3 4">K300</strain>
    </source>
</reference>
<protein>
    <submittedName>
        <fullName evidence="3">Uncharacterized protein</fullName>
    </submittedName>
</protein>
<name>A0A3E0VLV5_9MICO</name>
<feature type="transmembrane region" description="Helical" evidence="2">
    <location>
        <begin position="56"/>
        <end position="74"/>
    </location>
</feature>
<comment type="caution">
    <text evidence="3">The sequence shown here is derived from an EMBL/GenBank/DDBJ whole genome shotgun (WGS) entry which is preliminary data.</text>
</comment>
<keyword evidence="2" id="KW-0812">Transmembrane</keyword>
<dbReference type="Proteomes" id="UP000256486">
    <property type="component" value="Unassembled WGS sequence"/>
</dbReference>
<dbReference type="OrthoDB" id="5123577at2"/>
<accession>A0A3E0VLV5</accession>
<feature type="transmembrane region" description="Helical" evidence="2">
    <location>
        <begin position="30"/>
        <end position="50"/>
    </location>
</feature>
<dbReference type="RefSeq" id="WP_116416340.1">
    <property type="nucleotide sequence ID" value="NZ_NBWZ01000001.1"/>
</dbReference>
<dbReference type="EMBL" id="NBWZ01000001">
    <property type="protein sequence ID" value="RFA10964.1"/>
    <property type="molecule type" value="Genomic_DNA"/>
</dbReference>
<keyword evidence="2" id="KW-1133">Transmembrane helix</keyword>
<dbReference type="AlphaFoldDB" id="A0A3E0VLV5"/>
<gene>
    <name evidence="3" type="ORF">B7R54_18420</name>
</gene>
<evidence type="ECO:0000313" key="3">
    <source>
        <dbReference type="EMBL" id="RFA10964.1"/>
    </source>
</evidence>
<keyword evidence="2" id="KW-0472">Membrane</keyword>
<evidence type="ECO:0000256" key="2">
    <source>
        <dbReference type="SAM" id="Phobius"/>
    </source>
</evidence>
<evidence type="ECO:0000256" key="1">
    <source>
        <dbReference type="SAM" id="MobiDB-lite"/>
    </source>
</evidence>